<accession>A0ABX5YMG0</accession>
<evidence type="ECO:0000256" key="6">
    <source>
        <dbReference type="SAM" id="MobiDB-lite"/>
    </source>
</evidence>
<keyword evidence="2 5" id="KW-0547">Nucleotide-binding</keyword>
<dbReference type="PANTHER" id="PTHR43289:SF6">
    <property type="entry name" value="SERINE_THREONINE-PROTEIN KINASE NEKL-3"/>
    <property type="match status" value="1"/>
</dbReference>
<feature type="compositionally biased region" description="Polar residues" evidence="6">
    <location>
        <begin position="90"/>
        <end position="100"/>
    </location>
</feature>
<feature type="domain" description="Protein kinase" evidence="7">
    <location>
        <begin position="111"/>
        <end position="376"/>
    </location>
</feature>
<dbReference type="Gene3D" id="1.10.510.10">
    <property type="entry name" value="Transferase(Phosphotransferase) domain 1"/>
    <property type="match status" value="1"/>
</dbReference>
<protein>
    <submittedName>
        <fullName evidence="8">Serine/threonine-protein kinase PknB</fullName>
        <ecNumber evidence="8">2.7.11.1</ecNumber>
    </submittedName>
</protein>
<dbReference type="PROSITE" id="PS50011">
    <property type="entry name" value="PROTEIN_KINASE_DOM"/>
    <property type="match status" value="1"/>
</dbReference>
<dbReference type="GO" id="GO:0004674">
    <property type="term" value="F:protein serine/threonine kinase activity"/>
    <property type="evidence" value="ECO:0007669"/>
    <property type="project" value="UniProtKB-EC"/>
</dbReference>
<dbReference type="Proteomes" id="UP000322887">
    <property type="component" value="Chromosome"/>
</dbReference>
<feature type="binding site" evidence="5">
    <location>
        <position position="140"/>
    </location>
    <ligand>
        <name>ATP</name>
        <dbReference type="ChEBI" id="CHEBI:30616"/>
    </ligand>
</feature>
<dbReference type="SMART" id="SM00220">
    <property type="entry name" value="S_TKc"/>
    <property type="match status" value="1"/>
</dbReference>
<evidence type="ECO:0000256" key="3">
    <source>
        <dbReference type="ARBA" id="ARBA00022777"/>
    </source>
</evidence>
<evidence type="ECO:0000313" key="9">
    <source>
        <dbReference type="Proteomes" id="UP000322887"/>
    </source>
</evidence>
<keyword evidence="9" id="KW-1185">Reference proteome</keyword>
<keyword evidence="3 8" id="KW-0418">Kinase</keyword>
<gene>
    <name evidence="8" type="primary">pknB_9</name>
    <name evidence="8" type="ORF">GmarT_26220</name>
</gene>
<keyword evidence="1 8" id="KW-0808">Transferase</keyword>
<evidence type="ECO:0000256" key="2">
    <source>
        <dbReference type="ARBA" id="ARBA00022741"/>
    </source>
</evidence>
<evidence type="ECO:0000256" key="5">
    <source>
        <dbReference type="PROSITE-ProRule" id="PRU10141"/>
    </source>
</evidence>
<reference evidence="8 9" key="1">
    <citation type="submission" date="2019-08" db="EMBL/GenBank/DDBJ databases">
        <title>Deep-cultivation of Planctomycetes and their phenomic and genomic characterization uncovers novel biology.</title>
        <authorList>
            <person name="Wiegand S."/>
            <person name="Jogler M."/>
            <person name="Boedeker C."/>
            <person name="Pinto D."/>
            <person name="Vollmers J."/>
            <person name="Rivas-Marin E."/>
            <person name="Kohn T."/>
            <person name="Peeters S.H."/>
            <person name="Heuer A."/>
            <person name="Rast P."/>
            <person name="Oberbeckmann S."/>
            <person name="Bunk B."/>
            <person name="Jeske O."/>
            <person name="Meyerdierks A."/>
            <person name="Storesund J.E."/>
            <person name="Kallscheuer N."/>
            <person name="Luecker S."/>
            <person name="Lage O.M."/>
            <person name="Pohl T."/>
            <person name="Merkel B.J."/>
            <person name="Hornburger P."/>
            <person name="Mueller R.-W."/>
            <person name="Bruemmer F."/>
            <person name="Labrenz M."/>
            <person name="Spormann A.M."/>
            <person name="Op den Camp H."/>
            <person name="Overmann J."/>
            <person name="Amann R."/>
            <person name="Jetten M.S.M."/>
            <person name="Mascher T."/>
            <person name="Medema M.H."/>
            <person name="Devos D.P."/>
            <person name="Kaster A.-K."/>
            <person name="Ovreas L."/>
            <person name="Rohde M."/>
            <person name="Galperin M.Y."/>
            <person name="Jogler C."/>
        </authorList>
    </citation>
    <scope>NUCLEOTIDE SEQUENCE [LARGE SCALE GENOMIC DNA]</scope>
    <source>
        <strain evidence="8 9">DSM 8797</strain>
    </source>
</reference>
<evidence type="ECO:0000259" key="7">
    <source>
        <dbReference type="PROSITE" id="PS50011"/>
    </source>
</evidence>
<dbReference type="PROSITE" id="PS00108">
    <property type="entry name" value="PROTEIN_KINASE_ST"/>
    <property type="match status" value="1"/>
</dbReference>
<dbReference type="SUPFAM" id="SSF56112">
    <property type="entry name" value="Protein kinase-like (PK-like)"/>
    <property type="match status" value="1"/>
</dbReference>
<dbReference type="CDD" id="cd14014">
    <property type="entry name" value="STKc_PknB_like"/>
    <property type="match status" value="1"/>
</dbReference>
<name>A0ABX5YMG0_9PLAN</name>
<dbReference type="RefSeq" id="WP_002646146.1">
    <property type="nucleotide sequence ID" value="NZ_CP042910.1"/>
</dbReference>
<proteinExistence type="predicted"/>
<dbReference type="Pfam" id="PF00069">
    <property type="entry name" value="Pkinase"/>
    <property type="match status" value="1"/>
</dbReference>
<dbReference type="InterPro" id="IPR011009">
    <property type="entry name" value="Kinase-like_dom_sf"/>
</dbReference>
<feature type="region of interest" description="Disordered" evidence="6">
    <location>
        <begin position="382"/>
        <end position="424"/>
    </location>
</feature>
<dbReference type="EMBL" id="CP042910">
    <property type="protein sequence ID" value="QEG16755.1"/>
    <property type="molecule type" value="Genomic_DNA"/>
</dbReference>
<evidence type="ECO:0000256" key="4">
    <source>
        <dbReference type="ARBA" id="ARBA00022840"/>
    </source>
</evidence>
<dbReference type="InterPro" id="IPR000719">
    <property type="entry name" value="Prot_kinase_dom"/>
</dbReference>
<sequence>MFEENQLLSGDLEMIIASCMRRIDLGEIIDQQQLLLDHPHLKTDLAAYFADVALIEKLAGPTASDLLPSSDRKLNHTQATNDEPDATLDPEQSTSQQSDRNLVLNGQFGRYQIEALLGEGAMGAVYLAHDTELDRQVAVKVPKIDDPDSEAALLERFYREARAAATLRHRGICPVYDVGSQDGFSYIAMAYISGMPLSRFLSSGKIKSMRNIAVVIRKLALALESAHQKGVIHRDLKPANIIMDEDNEPVIMDFGLARQLDKDDAARLTTAGMIMGSPAYMSPEQVSGDINSVGTQSDIYSLGVILYELLTGRVPFEGPVVMLIGQIIAVDPVLPSKYEQRIDPELEAICLKMMAKKKEERYQSMREVVDALTAYLKNPRKLSTPCPQKANNPSGKAAVPVGNEGFPALRKPVKKQKSERSSGNHQRRFNWFDFFNGDSARKKTIFAAALPAFLLLGAITFLFRTGDRTVKVTIDDPTAGVTIDGKDKVKFDGNMGQVDLEIGQHEVTVTRDGAVIKGWDQFKFEVENNGKQTLAIEVLDRGEQPPKVSAAPRKTRAAIDQPDPVLSELLAIMKQKPVHVQEFDFNRAPLRTGSYFTAIRDGRMLIEADPGFTDGAWPWADHTGSGLIQVDVRTIEGAGWLVNLHNDLTDLGFLIELKHGKMSLRRSLFGAKTNSLMPAYHLLSEHAPTHGLNQFDQLLVLIEGRKVTVFLNGKQCGDPVILDFDIGKYRVCAGALNNSNDHVTKVEYERILKFPLIDDAPLVAGEWQDLISDLDLKRDVISGNWEKTGNTLNLNSGGYENILRLSARPQGSYEVEFAFTRHILLTDSKAIALALPVGNRSVDSVFFGWGTRKLSGLATIGGLDPSHSSSPCSTSAFIIEEGKRHEIRLQVLVKGTLATISAFADGNPLYSWQGDVSQLSSGFQTITKDPVDTLLLVSHGNGKTTYHKLRWRKIDE</sequence>
<organism evidence="8 9">
    <name type="scientific">Gimesia maris</name>
    <dbReference type="NCBI Taxonomy" id="122"/>
    <lineage>
        <taxon>Bacteria</taxon>
        <taxon>Pseudomonadati</taxon>
        <taxon>Planctomycetota</taxon>
        <taxon>Planctomycetia</taxon>
        <taxon>Planctomycetales</taxon>
        <taxon>Planctomycetaceae</taxon>
        <taxon>Gimesia</taxon>
    </lineage>
</organism>
<keyword evidence="4 5" id="KW-0067">ATP-binding</keyword>
<dbReference type="Gene3D" id="3.30.200.20">
    <property type="entry name" value="Phosphorylase Kinase, domain 1"/>
    <property type="match status" value="1"/>
</dbReference>
<dbReference type="EC" id="2.7.11.1" evidence="8"/>
<dbReference type="GeneID" id="98647179"/>
<evidence type="ECO:0000256" key="1">
    <source>
        <dbReference type="ARBA" id="ARBA00022679"/>
    </source>
</evidence>
<dbReference type="PANTHER" id="PTHR43289">
    <property type="entry name" value="MITOGEN-ACTIVATED PROTEIN KINASE KINASE KINASE 20-RELATED"/>
    <property type="match status" value="1"/>
</dbReference>
<feature type="compositionally biased region" description="Polar residues" evidence="6">
    <location>
        <begin position="385"/>
        <end position="394"/>
    </location>
</feature>
<evidence type="ECO:0000313" key="8">
    <source>
        <dbReference type="EMBL" id="QEG16755.1"/>
    </source>
</evidence>
<feature type="region of interest" description="Disordered" evidence="6">
    <location>
        <begin position="66"/>
        <end position="100"/>
    </location>
</feature>
<dbReference type="InterPro" id="IPR008271">
    <property type="entry name" value="Ser/Thr_kinase_AS"/>
</dbReference>
<dbReference type="PROSITE" id="PS00107">
    <property type="entry name" value="PROTEIN_KINASE_ATP"/>
    <property type="match status" value="1"/>
</dbReference>
<dbReference type="InterPro" id="IPR017441">
    <property type="entry name" value="Protein_kinase_ATP_BS"/>
</dbReference>